<feature type="compositionally biased region" description="Basic and acidic residues" evidence="8">
    <location>
        <begin position="188"/>
        <end position="207"/>
    </location>
</feature>
<keyword evidence="2 7" id="KW-0378">Hydrolase</keyword>
<feature type="binding site" evidence="4">
    <location>
        <begin position="126"/>
        <end position="129"/>
    </location>
    <ligand>
        <name>substrate</name>
    </ligand>
</feature>
<dbReference type="EMBL" id="KN847524">
    <property type="protein sequence ID" value="KIV90104.1"/>
    <property type="molecule type" value="Genomic_DNA"/>
</dbReference>
<evidence type="ECO:0000256" key="1">
    <source>
        <dbReference type="ARBA" id="ARBA00022741"/>
    </source>
</evidence>
<dbReference type="OrthoDB" id="680339at2759"/>
<dbReference type="InterPro" id="IPR051884">
    <property type="entry name" value="Bis(5'-adenosyl)-TPase_reg"/>
</dbReference>
<feature type="site" description="Important for induction of apoptosis" evidence="5">
    <location>
        <position position="154"/>
    </location>
</feature>
<accession>A0A0D1Z7Y7</accession>
<dbReference type="Proteomes" id="UP000054302">
    <property type="component" value="Unassembled WGS sequence"/>
</dbReference>
<evidence type="ECO:0000256" key="4">
    <source>
        <dbReference type="PIRSR" id="PIRSR639383-2"/>
    </source>
</evidence>
<evidence type="ECO:0000256" key="8">
    <source>
        <dbReference type="SAM" id="MobiDB-lite"/>
    </source>
</evidence>
<dbReference type="InterPro" id="IPR039383">
    <property type="entry name" value="FHIT"/>
</dbReference>
<dbReference type="PROSITE" id="PS00892">
    <property type="entry name" value="HIT_1"/>
    <property type="match status" value="1"/>
</dbReference>
<name>A0A0D1Z7Y7_EXOME</name>
<feature type="domain" description="HIT" evidence="9">
    <location>
        <begin position="40"/>
        <end position="146"/>
    </location>
</feature>
<gene>
    <name evidence="10" type="ORF">PV10_07445</name>
</gene>
<organism evidence="10 11">
    <name type="scientific">Exophiala mesophila</name>
    <name type="common">Black yeast-like fungus</name>
    <dbReference type="NCBI Taxonomy" id="212818"/>
    <lineage>
        <taxon>Eukaryota</taxon>
        <taxon>Fungi</taxon>
        <taxon>Dikarya</taxon>
        <taxon>Ascomycota</taxon>
        <taxon>Pezizomycotina</taxon>
        <taxon>Eurotiomycetes</taxon>
        <taxon>Chaetothyriomycetidae</taxon>
        <taxon>Chaetothyriales</taxon>
        <taxon>Herpotrichiellaceae</taxon>
        <taxon>Exophiala</taxon>
    </lineage>
</organism>
<protein>
    <recommendedName>
        <fullName evidence="7">Bis(5'-adenosyl)-triphosphatase</fullName>
        <ecNumber evidence="7">3.6.1.29</ecNumber>
    </recommendedName>
</protein>
<dbReference type="EC" id="3.6.1.29" evidence="7"/>
<dbReference type="STRING" id="212818.A0A0D1Z7Y7"/>
<feature type="binding site" evidence="4">
    <location>
        <position position="135"/>
    </location>
    <ligand>
        <name>substrate</name>
    </ligand>
</feature>
<proteinExistence type="predicted"/>
<evidence type="ECO:0000313" key="11">
    <source>
        <dbReference type="Proteomes" id="UP000054302"/>
    </source>
</evidence>
<dbReference type="SUPFAM" id="SSF54197">
    <property type="entry name" value="HIT-like"/>
    <property type="match status" value="1"/>
</dbReference>
<keyword evidence="11" id="KW-1185">Reference proteome</keyword>
<keyword evidence="1 7" id="KW-0547">Nucleotide-binding</keyword>
<comment type="cofactor">
    <cofactor evidence="7">
        <name>Mn(2+)</name>
        <dbReference type="ChEBI" id="CHEBI:29035"/>
    </cofactor>
</comment>
<feature type="active site" description="Tele-AMP-histidine intermediate" evidence="3">
    <location>
        <position position="133"/>
    </location>
</feature>
<comment type="catalytic activity">
    <reaction evidence="7">
        <text>P(1),P(3)-bis(5'-adenosyl) triphosphate + H2O = AMP + ADP + 2 H(+)</text>
        <dbReference type="Rhea" id="RHEA:13893"/>
        <dbReference type="ChEBI" id="CHEBI:15377"/>
        <dbReference type="ChEBI" id="CHEBI:15378"/>
        <dbReference type="ChEBI" id="CHEBI:58529"/>
        <dbReference type="ChEBI" id="CHEBI:456215"/>
        <dbReference type="ChEBI" id="CHEBI:456216"/>
        <dbReference type="EC" id="3.6.1.29"/>
    </reaction>
</comment>
<dbReference type="AlphaFoldDB" id="A0A0D1Z7Y7"/>
<evidence type="ECO:0000313" key="10">
    <source>
        <dbReference type="EMBL" id="KIV90104.1"/>
    </source>
</evidence>
<reference evidence="10 11" key="1">
    <citation type="submission" date="2015-01" db="EMBL/GenBank/DDBJ databases">
        <title>The Genome Sequence of Exophiala mesophila CBS40295.</title>
        <authorList>
            <consortium name="The Broad Institute Genomics Platform"/>
            <person name="Cuomo C."/>
            <person name="de Hoog S."/>
            <person name="Gorbushina A."/>
            <person name="Stielow B."/>
            <person name="Teixiera M."/>
            <person name="Abouelleil A."/>
            <person name="Chapman S.B."/>
            <person name="Priest M."/>
            <person name="Young S.K."/>
            <person name="Wortman J."/>
            <person name="Nusbaum C."/>
            <person name="Birren B."/>
        </authorList>
    </citation>
    <scope>NUCLEOTIDE SEQUENCE [LARGE SCALE GENOMIC DNA]</scope>
    <source>
        <strain evidence="10 11">CBS 40295</strain>
    </source>
</reference>
<dbReference type="HOGENOM" id="CLU_056776_7_3_1"/>
<dbReference type="PANTHER" id="PTHR46243">
    <property type="entry name" value="BIS(5'-ADENOSYL)-TRIPHOSPHATASE"/>
    <property type="match status" value="1"/>
</dbReference>
<dbReference type="Pfam" id="PF01230">
    <property type="entry name" value="HIT"/>
    <property type="match status" value="1"/>
</dbReference>
<dbReference type="PANTHER" id="PTHR46243:SF1">
    <property type="entry name" value="BIS(5'-ADENOSYL)-TRIPHOSPHATASE"/>
    <property type="match status" value="1"/>
</dbReference>
<dbReference type="OMA" id="RTIKFGP"/>
<dbReference type="Gene3D" id="3.30.428.10">
    <property type="entry name" value="HIT-like"/>
    <property type="match status" value="1"/>
</dbReference>
<evidence type="ECO:0000259" key="9">
    <source>
        <dbReference type="PROSITE" id="PS51084"/>
    </source>
</evidence>
<evidence type="ECO:0000256" key="3">
    <source>
        <dbReference type="PIRSR" id="PIRSR639383-1"/>
    </source>
</evidence>
<dbReference type="GO" id="GO:0000166">
    <property type="term" value="F:nucleotide binding"/>
    <property type="evidence" value="ECO:0007669"/>
    <property type="project" value="UniProtKB-KW"/>
</dbReference>
<sequence length="230" mass="25545">MTQTKSTADSLTNETTEHPTSPSTTSTTKMPPLPLPPNLKFGPFAISNQVFHISPSRLTFGLVNLKPLLPGHILICPVRSVPRLSQLNGEETADLFNTVRRVSRTLERLYSATAMNVAVQDGVDAGQSVPHVHVHVIPRRGGDMDERGGGDAIYELMDGEEGDLGSQFLDVWRRNRGRIEGQQLNGRGGERREFAKGPDSDREARSVEVMMKEAEWLRREMERDGDGKEE</sequence>
<feature type="compositionally biased region" description="Low complexity" evidence="8">
    <location>
        <begin position="18"/>
        <end position="30"/>
    </location>
</feature>
<dbReference type="PROSITE" id="PS51084">
    <property type="entry name" value="HIT_2"/>
    <property type="match status" value="1"/>
</dbReference>
<evidence type="ECO:0000256" key="5">
    <source>
        <dbReference type="PIRSR" id="PIRSR639383-3"/>
    </source>
</evidence>
<feature type="binding site" evidence="4">
    <location>
        <position position="64"/>
    </location>
    <ligand>
        <name>substrate</name>
    </ligand>
</feature>
<dbReference type="InterPro" id="IPR036265">
    <property type="entry name" value="HIT-like_sf"/>
</dbReference>
<evidence type="ECO:0000256" key="6">
    <source>
        <dbReference type="PROSITE-ProRule" id="PRU00464"/>
    </source>
</evidence>
<dbReference type="RefSeq" id="XP_016221678.1">
    <property type="nucleotide sequence ID" value="XM_016372346.1"/>
</dbReference>
<evidence type="ECO:0000256" key="7">
    <source>
        <dbReference type="RuleBase" id="RU366076"/>
    </source>
</evidence>
<dbReference type="GeneID" id="27325290"/>
<dbReference type="CDD" id="cd01275">
    <property type="entry name" value="FHIT"/>
    <property type="match status" value="1"/>
</dbReference>
<dbReference type="InterPro" id="IPR011146">
    <property type="entry name" value="HIT-like"/>
</dbReference>
<dbReference type="GO" id="GO:0047710">
    <property type="term" value="F:bis(5'-adenosyl)-triphosphatase activity"/>
    <property type="evidence" value="ECO:0007669"/>
    <property type="project" value="UniProtKB-UniRule"/>
</dbReference>
<dbReference type="InterPro" id="IPR019808">
    <property type="entry name" value="Histidine_triad_CS"/>
</dbReference>
<feature type="region of interest" description="Disordered" evidence="8">
    <location>
        <begin position="182"/>
        <end position="207"/>
    </location>
</feature>
<evidence type="ECO:0000256" key="2">
    <source>
        <dbReference type="ARBA" id="ARBA00022801"/>
    </source>
</evidence>
<feature type="region of interest" description="Disordered" evidence="8">
    <location>
        <begin position="1"/>
        <end position="34"/>
    </location>
</feature>
<feature type="short sequence motif" description="Histidine triad motif" evidence="6">
    <location>
        <begin position="131"/>
        <end position="135"/>
    </location>
</feature>
<feature type="compositionally biased region" description="Polar residues" evidence="8">
    <location>
        <begin position="1"/>
        <end position="14"/>
    </location>
</feature>
<dbReference type="VEuPathDB" id="FungiDB:PV10_07445"/>
<feature type="binding site" evidence="4">
    <location>
        <position position="120"/>
    </location>
    <ligand>
        <name>substrate</name>
    </ligand>
</feature>